<evidence type="ECO:0000313" key="3">
    <source>
        <dbReference type="EMBL" id="KAF7332924.1"/>
    </source>
</evidence>
<dbReference type="PANTHER" id="PTHR43364">
    <property type="entry name" value="NADH-SPECIFIC METHYLGLYOXAL REDUCTASE-RELATED"/>
    <property type="match status" value="1"/>
</dbReference>
<dbReference type="Proteomes" id="UP000620124">
    <property type="component" value="Unassembled WGS sequence"/>
</dbReference>
<sequence>MAKTSNNIPLVLGAAVFGSEGVVSARITDKTIGQKLVDVFVKAGGKTIDTSNIYSDGTSQPFLAQLDVKDAHIDTKIFPLQPGAHAPENLRGAVKASVEALSPHKINVLYLHAPDRSVPFVDVAREINELHKEGLIREFGLSNFFAWEVAEFYSIAEKNGWIRPTVYQGVYNALERQAEAELLPCLKKFSIRFYGYSPLAASILASKDLDQATKDGSRFDPNASAWIAQYYKGRYTGLVPAAQVLRDRAAKYGLSLPQIAFRWLQHHSHFDASKGDAIVIGATSVERLQQTLDWNAEGPLPEEIVKLVDEVYAKNKGLLIHYSGV</sequence>
<protein>
    <submittedName>
        <fullName evidence="3">Aldo/keto reductase</fullName>
    </submittedName>
</protein>
<dbReference type="SUPFAM" id="SSF51430">
    <property type="entry name" value="NAD(P)-linked oxidoreductase"/>
    <property type="match status" value="1"/>
</dbReference>
<accession>A0A8H6X288</accession>
<gene>
    <name evidence="3" type="ORF">MVEN_02398300</name>
</gene>
<dbReference type="Gene3D" id="3.20.20.100">
    <property type="entry name" value="NADP-dependent oxidoreductase domain"/>
    <property type="match status" value="1"/>
</dbReference>
<proteinExistence type="predicted"/>
<dbReference type="GO" id="GO:0016491">
    <property type="term" value="F:oxidoreductase activity"/>
    <property type="evidence" value="ECO:0007669"/>
    <property type="project" value="UniProtKB-KW"/>
</dbReference>
<dbReference type="CDD" id="cd19075">
    <property type="entry name" value="AKR_AKR7A1-5"/>
    <property type="match status" value="1"/>
</dbReference>
<feature type="domain" description="NADP-dependent oxidoreductase" evidence="2">
    <location>
        <begin position="9"/>
        <end position="312"/>
    </location>
</feature>
<organism evidence="3 4">
    <name type="scientific">Mycena venus</name>
    <dbReference type="NCBI Taxonomy" id="2733690"/>
    <lineage>
        <taxon>Eukaryota</taxon>
        <taxon>Fungi</taxon>
        <taxon>Dikarya</taxon>
        <taxon>Basidiomycota</taxon>
        <taxon>Agaricomycotina</taxon>
        <taxon>Agaricomycetes</taxon>
        <taxon>Agaricomycetidae</taxon>
        <taxon>Agaricales</taxon>
        <taxon>Marasmiineae</taxon>
        <taxon>Mycenaceae</taxon>
        <taxon>Mycena</taxon>
    </lineage>
</organism>
<dbReference type="Pfam" id="PF00248">
    <property type="entry name" value="Aldo_ket_red"/>
    <property type="match status" value="1"/>
</dbReference>
<dbReference type="EMBL" id="JACAZI010000031">
    <property type="protein sequence ID" value="KAF7332924.1"/>
    <property type="molecule type" value="Genomic_DNA"/>
</dbReference>
<keyword evidence="1" id="KW-0560">Oxidoreductase</keyword>
<reference evidence="3" key="1">
    <citation type="submission" date="2020-05" db="EMBL/GenBank/DDBJ databases">
        <title>Mycena genomes resolve the evolution of fungal bioluminescence.</title>
        <authorList>
            <person name="Tsai I.J."/>
        </authorList>
    </citation>
    <scope>NUCLEOTIDE SEQUENCE</scope>
    <source>
        <strain evidence="3">CCC161011</strain>
    </source>
</reference>
<evidence type="ECO:0000259" key="2">
    <source>
        <dbReference type="Pfam" id="PF00248"/>
    </source>
</evidence>
<dbReference type="PANTHER" id="PTHR43364:SF4">
    <property type="entry name" value="NAD(P)-LINKED OXIDOREDUCTASE SUPERFAMILY PROTEIN"/>
    <property type="match status" value="1"/>
</dbReference>
<comment type="caution">
    <text evidence="3">The sequence shown here is derived from an EMBL/GenBank/DDBJ whole genome shotgun (WGS) entry which is preliminary data.</text>
</comment>
<evidence type="ECO:0000256" key="1">
    <source>
        <dbReference type="ARBA" id="ARBA00023002"/>
    </source>
</evidence>
<evidence type="ECO:0000313" key="4">
    <source>
        <dbReference type="Proteomes" id="UP000620124"/>
    </source>
</evidence>
<dbReference type="InterPro" id="IPR036812">
    <property type="entry name" value="NAD(P)_OxRdtase_dom_sf"/>
</dbReference>
<dbReference type="OrthoDB" id="2310150at2759"/>
<dbReference type="AlphaFoldDB" id="A0A8H6X288"/>
<dbReference type="InterPro" id="IPR023210">
    <property type="entry name" value="NADP_OxRdtase_dom"/>
</dbReference>
<name>A0A8H6X288_9AGAR</name>
<dbReference type="InterPro" id="IPR050523">
    <property type="entry name" value="AKR_Detox_Biosynth"/>
</dbReference>
<keyword evidence="4" id="KW-1185">Reference proteome</keyword>